<reference evidence="1 2" key="1">
    <citation type="journal article" date="2019" name="Nat. Ecol. Evol.">
        <title>Megaphylogeny resolves global patterns of mushroom evolution.</title>
        <authorList>
            <person name="Varga T."/>
            <person name="Krizsan K."/>
            <person name="Foldi C."/>
            <person name="Dima B."/>
            <person name="Sanchez-Garcia M."/>
            <person name="Sanchez-Ramirez S."/>
            <person name="Szollosi G.J."/>
            <person name="Szarkandi J.G."/>
            <person name="Papp V."/>
            <person name="Albert L."/>
            <person name="Andreopoulos W."/>
            <person name="Angelini C."/>
            <person name="Antonin V."/>
            <person name="Barry K.W."/>
            <person name="Bougher N.L."/>
            <person name="Buchanan P."/>
            <person name="Buyck B."/>
            <person name="Bense V."/>
            <person name="Catcheside P."/>
            <person name="Chovatia M."/>
            <person name="Cooper J."/>
            <person name="Damon W."/>
            <person name="Desjardin D."/>
            <person name="Finy P."/>
            <person name="Geml J."/>
            <person name="Haridas S."/>
            <person name="Hughes K."/>
            <person name="Justo A."/>
            <person name="Karasinski D."/>
            <person name="Kautmanova I."/>
            <person name="Kiss B."/>
            <person name="Kocsube S."/>
            <person name="Kotiranta H."/>
            <person name="LaButti K.M."/>
            <person name="Lechner B.E."/>
            <person name="Liimatainen K."/>
            <person name="Lipzen A."/>
            <person name="Lukacs Z."/>
            <person name="Mihaltcheva S."/>
            <person name="Morgado L.N."/>
            <person name="Niskanen T."/>
            <person name="Noordeloos M.E."/>
            <person name="Ohm R.A."/>
            <person name="Ortiz-Santana B."/>
            <person name="Ovrebo C."/>
            <person name="Racz N."/>
            <person name="Riley R."/>
            <person name="Savchenko A."/>
            <person name="Shiryaev A."/>
            <person name="Soop K."/>
            <person name="Spirin V."/>
            <person name="Szebenyi C."/>
            <person name="Tomsovsky M."/>
            <person name="Tulloss R.E."/>
            <person name="Uehling J."/>
            <person name="Grigoriev I.V."/>
            <person name="Vagvolgyi C."/>
            <person name="Papp T."/>
            <person name="Martin F.M."/>
            <person name="Miettinen O."/>
            <person name="Hibbett D.S."/>
            <person name="Nagy L.G."/>
        </authorList>
    </citation>
    <scope>NUCLEOTIDE SEQUENCE [LARGE SCALE GENOMIC DNA]</scope>
    <source>
        <strain evidence="1 2">NL-1719</strain>
    </source>
</reference>
<evidence type="ECO:0000313" key="1">
    <source>
        <dbReference type="EMBL" id="TFK69235.1"/>
    </source>
</evidence>
<proteinExistence type="predicted"/>
<dbReference type="Proteomes" id="UP000308600">
    <property type="component" value="Unassembled WGS sequence"/>
</dbReference>
<protein>
    <submittedName>
        <fullName evidence="1">Uncharacterized protein</fullName>
    </submittedName>
</protein>
<evidence type="ECO:0000313" key="2">
    <source>
        <dbReference type="Proteomes" id="UP000308600"/>
    </source>
</evidence>
<keyword evidence="2" id="KW-1185">Reference proteome</keyword>
<organism evidence="1 2">
    <name type="scientific">Pluteus cervinus</name>
    <dbReference type="NCBI Taxonomy" id="181527"/>
    <lineage>
        <taxon>Eukaryota</taxon>
        <taxon>Fungi</taxon>
        <taxon>Dikarya</taxon>
        <taxon>Basidiomycota</taxon>
        <taxon>Agaricomycotina</taxon>
        <taxon>Agaricomycetes</taxon>
        <taxon>Agaricomycetidae</taxon>
        <taxon>Agaricales</taxon>
        <taxon>Pluteineae</taxon>
        <taxon>Pluteaceae</taxon>
        <taxon>Pluteus</taxon>
    </lineage>
</organism>
<dbReference type="EMBL" id="ML208334">
    <property type="protein sequence ID" value="TFK69235.1"/>
    <property type="molecule type" value="Genomic_DNA"/>
</dbReference>
<sequence length="154" mass="16824">MLTGLIESSTANSQGSLAASTRLVSSRLPNRRNANAPAAALGAAVPLPTSSPSQSHPQQLKPFQNQLFWTETPPGMVHNPGGRMASMQAAIGLLPFRVCHPRSSLNWRIYSFFGIYRFSMTNDIINNGSGNDPIRNDGDRTYTYTSRIPAFMIK</sequence>
<gene>
    <name evidence="1" type="ORF">BDN72DRAFT_840718</name>
</gene>
<accession>A0ACD3ATW0</accession>
<name>A0ACD3ATW0_9AGAR</name>